<feature type="compositionally biased region" description="Low complexity" evidence="1">
    <location>
        <begin position="127"/>
        <end position="136"/>
    </location>
</feature>
<dbReference type="Proteomes" id="UP001236369">
    <property type="component" value="Unassembled WGS sequence"/>
</dbReference>
<keyword evidence="3" id="KW-1185">Reference proteome</keyword>
<keyword evidence="2" id="KW-0132">Cell division</keyword>
<comment type="caution">
    <text evidence="2">The sequence shown here is derived from an EMBL/GenBank/DDBJ whole genome shotgun (WGS) entry which is preliminary data.</text>
</comment>
<organism evidence="2 3">
    <name type="scientific">Methylobacterium persicinum</name>
    <dbReference type="NCBI Taxonomy" id="374426"/>
    <lineage>
        <taxon>Bacteria</taxon>
        <taxon>Pseudomonadati</taxon>
        <taxon>Pseudomonadota</taxon>
        <taxon>Alphaproteobacteria</taxon>
        <taxon>Hyphomicrobiales</taxon>
        <taxon>Methylobacteriaceae</taxon>
        <taxon>Methylobacterium</taxon>
    </lineage>
</organism>
<name>A0ABU0HPU4_9HYPH</name>
<sequence>MSEPARAFPIFEDDDAAAPGPLRDWLAAMRRYENDAFDPSGVAEHGARPVPGSDWTRGPRTVLPEQVGDAAEVADISELMAENLMLKAKLKVEHDRQDALQSALAEQIRELREHIASEMESLEGLRAEQSAAQAAAEEFRSEREHLRRDREALRGERDKAAAERDAARGERDALLAERDGLREDCDLWRARAEALAQPLFQPVKR</sequence>
<feature type="compositionally biased region" description="Basic and acidic residues" evidence="1">
    <location>
        <begin position="137"/>
        <end position="175"/>
    </location>
</feature>
<accession>A0ABU0HPU4</accession>
<proteinExistence type="predicted"/>
<dbReference type="GO" id="GO:0051301">
    <property type="term" value="P:cell division"/>
    <property type="evidence" value="ECO:0007669"/>
    <property type="project" value="UniProtKB-KW"/>
</dbReference>
<keyword evidence="2" id="KW-0131">Cell cycle</keyword>
<gene>
    <name evidence="2" type="ORF">QO016_003384</name>
</gene>
<evidence type="ECO:0000313" key="2">
    <source>
        <dbReference type="EMBL" id="MDQ0443878.1"/>
    </source>
</evidence>
<feature type="region of interest" description="Disordered" evidence="1">
    <location>
        <begin position="37"/>
        <end position="59"/>
    </location>
</feature>
<protein>
    <submittedName>
        <fullName evidence="2">FtsZ-binding cell division protein ZapB</fullName>
    </submittedName>
</protein>
<feature type="region of interest" description="Disordered" evidence="1">
    <location>
        <begin position="127"/>
        <end position="175"/>
    </location>
</feature>
<dbReference type="RefSeq" id="WP_238248440.1">
    <property type="nucleotide sequence ID" value="NZ_BPQX01000018.1"/>
</dbReference>
<reference evidence="2 3" key="1">
    <citation type="submission" date="2023-07" db="EMBL/GenBank/DDBJ databases">
        <title>Genomic Encyclopedia of Type Strains, Phase IV (KMG-IV): sequencing the most valuable type-strain genomes for metagenomic binning, comparative biology and taxonomic classification.</title>
        <authorList>
            <person name="Goeker M."/>
        </authorList>
    </citation>
    <scope>NUCLEOTIDE SEQUENCE [LARGE SCALE GENOMIC DNA]</scope>
    <source>
        <strain evidence="2 3">DSM 19562</strain>
    </source>
</reference>
<evidence type="ECO:0000313" key="3">
    <source>
        <dbReference type="Proteomes" id="UP001236369"/>
    </source>
</evidence>
<evidence type="ECO:0000256" key="1">
    <source>
        <dbReference type="SAM" id="MobiDB-lite"/>
    </source>
</evidence>
<dbReference type="EMBL" id="JAUSVV010000008">
    <property type="protein sequence ID" value="MDQ0443878.1"/>
    <property type="molecule type" value="Genomic_DNA"/>
</dbReference>